<reference evidence="1" key="2">
    <citation type="journal article" date="2015" name="Fish Shellfish Immunol.">
        <title>Early steps in the European eel (Anguilla anguilla)-Vibrio vulnificus interaction in the gills: Role of the RtxA13 toxin.</title>
        <authorList>
            <person name="Callol A."/>
            <person name="Pajuelo D."/>
            <person name="Ebbesson L."/>
            <person name="Teles M."/>
            <person name="MacKenzie S."/>
            <person name="Amaro C."/>
        </authorList>
    </citation>
    <scope>NUCLEOTIDE SEQUENCE</scope>
</reference>
<dbReference type="AlphaFoldDB" id="A0A0E9XWN0"/>
<name>A0A0E9XWN0_ANGAN</name>
<reference evidence="1" key="1">
    <citation type="submission" date="2014-11" db="EMBL/GenBank/DDBJ databases">
        <authorList>
            <person name="Amaro Gonzalez C."/>
        </authorList>
    </citation>
    <scope>NUCLEOTIDE SEQUENCE</scope>
</reference>
<proteinExistence type="predicted"/>
<organism evidence="1">
    <name type="scientific">Anguilla anguilla</name>
    <name type="common">European freshwater eel</name>
    <name type="synonym">Muraena anguilla</name>
    <dbReference type="NCBI Taxonomy" id="7936"/>
    <lineage>
        <taxon>Eukaryota</taxon>
        <taxon>Metazoa</taxon>
        <taxon>Chordata</taxon>
        <taxon>Craniata</taxon>
        <taxon>Vertebrata</taxon>
        <taxon>Euteleostomi</taxon>
        <taxon>Actinopterygii</taxon>
        <taxon>Neopterygii</taxon>
        <taxon>Teleostei</taxon>
        <taxon>Anguilliformes</taxon>
        <taxon>Anguillidae</taxon>
        <taxon>Anguilla</taxon>
    </lineage>
</organism>
<evidence type="ECO:0000313" key="1">
    <source>
        <dbReference type="EMBL" id="JAI07075.1"/>
    </source>
</evidence>
<sequence>MLIDLADIVFWCKTEADRLIYCLCLAYIY</sequence>
<accession>A0A0E9XWN0</accession>
<dbReference type="EMBL" id="GBXM01001503">
    <property type="protein sequence ID" value="JAI07075.1"/>
    <property type="molecule type" value="Transcribed_RNA"/>
</dbReference>
<protein>
    <submittedName>
        <fullName evidence="1">Uncharacterized protein</fullName>
    </submittedName>
</protein>